<sequence>MNFVDDHSAVVKMQELLTYLYTSSDLATRYIQEVSFRKNDIIVQPNDSPNCFYLIRSGVAFVEAPTENNEREVLYFLTSNQLYSPESLYNNFKESLSLFPRQLRAGSNLSAYKIDCDFMMDHLYAQPKHLNFLFLTVLRELSSAQLIFHIHKFPTEERIDCMLRVIASASGEHEGESVLLPSAINQSVLASLCGLSQSAISIHLKKLVKEGLLASTHTPLRILEPNFLAHS</sequence>
<dbReference type="InterPro" id="IPR001845">
    <property type="entry name" value="HTH_ArsR_DNA-bd_dom"/>
</dbReference>
<accession>A0A841ZMR5</accession>
<dbReference type="Gene3D" id="2.60.120.10">
    <property type="entry name" value="Jelly Rolls"/>
    <property type="match status" value="1"/>
</dbReference>
<evidence type="ECO:0000256" key="1">
    <source>
        <dbReference type="ARBA" id="ARBA00023159"/>
    </source>
</evidence>
<dbReference type="PROSITE" id="PS50042">
    <property type="entry name" value="CNMP_BINDING_3"/>
    <property type="match status" value="1"/>
</dbReference>
<dbReference type="Proteomes" id="UP000559885">
    <property type="component" value="Unassembled WGS sequence"/>
</dbReference>
<reference evidence="3 4" key="1">
    <citation type="submission" date="2020-03" db="EMBL/GenBank/DDBJ databases">
        <title>Soil Listeria distribution.</title>
        <authorList>
            <person name="Liao J."/>
            <person name="Wiedmann M."/>
        </authorList>
    </citation>
    <scope>NUCLEOTIDE SEQUENCE [LARGE SCALE GENOMIC DNA]</scope>
    <source>
        <strain evidence="3 4">FSL L7-1507</strain>
    </source>
</reference>
<dbReference type="InterPro" id="IPR018490">
    <property type="entry name" value="cNMP-bd_dom_sf"/>
</dbReference>
<evidence type="ECO:0000259" key="2">
    <source>
        <dbReference type="PROSITE" id="PS50042"/>
    </source>
</evidence>
<dbReference type="InterPro" id="IPR036390">
    <property type="entry name" value="WH_DNA-bd_sf"/>
</dbReference>
<dbReference type="InterPro" id="IPR014710">
    <property type="entry name" value="RmlC-like_jellyroll"/>
</dbReference>
<dbReference type="EMBL" id="JAARRM010000002">
    <property type="protein sequence ID" value="MBC1521443.1"/>
    <property type="molecule type" value="Genomic_DNA"/>
</dbReference>
<dbReference type="AlphaFoldDB" id="A0A841ZMR5"/>
<dbReference type="SUPFAM" id="SSF46785">
    <property type="entry name" value="Winged helix' DNA-binding domain"/>
    <property type="match status" value="1"/>
</dbReference>
<evidence type="ECO:0000313" key="4">
    <source>
        <dbReference type="Proteomes" id="UP000559885"/>
    </source>
</evidence>
<dbReference type="SUPFAM" id="SSF51206">
    <property type="entry name" value="cAMP-binding domain-like"/>
    <property type="match status" value="1"/>
</dbReference>
<dbReference type="InterPro" id="IPR000595">
    <property type="entry name" value="cNMP-bd_dom"/>
</dbReference>
<dbReference type="GO" id="GO:0003700">
    <property type="term" value="F:DNA-binding transcription factor activity"/>
    <property type="evidence" value="ECO:0007669"/>
    <property type="project" value="InterPro"/>
</dbReference>
<comment type="caution">
    <text evidence="3">The sequence shown here is derived from an EMBL/GenBank/DDBJ whole genome shotgun (WGS) entry which is preliminary data.</text>
</comment>
<dbReference type="RefSeq" id="WP_185373364.1">
    <property type="nucleotide sequence ID" value="NZ_CP195758.1"/>
</dbReference>
<evidence type="ECO:0000313" key="3">
    <source>
        <dbReference type="EMBL" id="MBC1521443.1"/>
    </source>
</evidence>
<protein>
    <submittedName>
        <fullName evidence="3">Crp/Fnr family transcriptional regulator</fullName>
    </submittedName>
</protein>
<gene>
    <name evidence="3" type="ORF">HB912_07265</name>
</gene>
<proteinExistence type="predicted"/>
<dbReference type="Pfam" id="PF01022">
    <property type="entry name" value="HTH_5"/>
    <property type="match status" value="1"/>
</dbReference>
<keyword evidence="1" id="KW-0010">Activator</keyword>
<organism evidence="3 4">
    <name type="scientific">Listeria aquatica</name>
    <dbReference type="NCBI Taxonomy" id="1494960"/>
    <lineage>
        <taxon>Bacteria</taxon>
        <taxon>Bacillati</taxon>
        <taxon>Bacillota</taxon>
        <taxon>Bacilli</taxon>
        <taxon>Bacillales</taxon>
        <taxon>Listeriaceae</taxon>
        <taxon>Listeria</taxon>
    </lineage>
</organism>
<name>A0A841ZMR5_9LIST</name>
<feature type="domain" description="Cyclic nucleotide-binding" evidence="2">
    <location>
        <begin position="31"/>
        <end position="91"/>
    </location>
</feature>